<dbReference type="GeneTree" id="ENSGT00940000159844"/>
<reference evidence="12" key="1">
    <citation type="journal article" date="2004" name="Nature">
        <title>Genome duplication in the teleost fish Tetraodon nigroviridis reveals the early vertebrate proto-karyotype.</title>
        <authorList>
            <person name="Jaillon O."/>
            <person name="Aury J.-M."/>
            <person name="Brunet F."/>
            <person name="Petit J.-L."/>
            <person name="Stange-Thomann N."/>
            <person name="Mauceli E."/>
            <person name="Bouneau L."/>
            <person name="Fischer C."/>
            <person name="Ozouf-Costaz C."/>
            <person name="Bernot A."/>
            <person name="Nicaud S."/>
            <person name="Jaffe D."/>
            <person name="Fisher S."/>
            <person name="Lutfalla G."/>
            <person name="Dossat C."/>
            <person name="Segurens B."/>
            <person name="Dasilva C."/>
            <person name="Salanoubat M."/>
            <person name="Levy M."/>
            <person name="Boudet N."/>
            <person name="Castellano S."/>
            <person name="Anthouard V."/>
            <person name="Jubin C."/>
            <person name="Castelli V."/>
            <person name="Katinka M."/>
            <person name="Vacherie B."/>
            <person name="Biemont C."/>
            <person name="Skalli Z."/>
            <person name="Cattolico L."/>
            <person name="Poulain J."/>
            <person name="De Berardinis V."/>
            <person name="Cruaud C."/>
            <person name="Duprat S."/>
            <person name="Brottier P."/>
            <person name="Coutanceau J.-P."/>
            <person name="Gouzy J."/>
            <person name="Parra G."/>
            <person name="Lardier G."/>
            <person name="Chapple C."/>
            <person name="McKernan K.J."/>
            <person name="McEwan P."/>
            <person name="Bosak S."/>
            <person name="Kellis M."/>
            <person name="Volff J.-N."/>
            <person name="Guigo R."/>
            <person name="Zody M.C."/>
            <person name="Mesirov J."/>
            <person name="Lindblad-Toh K."/>
            <person name="Birren B."/>
            <person name="Nusbaum C."/>
            <person name="Kahn D."/>
            <person name="Robinson-Rechavi M."/>
            <person name="Laudet V."/>
            <person name="Schachter V."/>
            <person name="Quetier F."/>
            <person name="Saurin W."/>
            <person name="Scarpelli C."/>
            <person name="Wincker P."/>
            <person name="Lander E.S."/>
            <person name="Weissenbach J."/>
            <person name="Roest Crollius H."/>
        </authorList>
    </citation>
    <scope>NUCLEOTIDE SEQUENCE [LARGE SCALE GENOMIC DNA]</scope>
</reference>
<evidence type="ECO:0000256" key="5">
    <source>
        <dbReference type="ARBA" id="ARBA00022833"/>
    </source>
</evidence>
<feature type="domain" description="C2H2-type" evidence="10">
    <location>
        <begin position="557"/>
        <end position="580"/>
    </location>
</feature>
<feature type="region of interest" description="Disordered" evidence="8">
    <location>
        <begin position="323"/>
        <end position="355"/>
    </location>
</feature>
<feature type="domain" description="BTB" evidence="9">
    <location>
        <begin position="33"/>
        <end position="109"/>
    </location>
</feature>
<evidence type="ECO:0000256" key="2">
    <source>
        <dbReference type="ARBA" id="ARBA00022723"/>
    </source>
</evidence>
<dbReference type="FunFam" id="3.30.160.60:FF:002878">
    <property type="entry name" value="Zinc finger protein 652"/>
    <property type="match status" value="1"/>
</dbReference>
<dbReference type="SUPFAM" id="SSF54695">
    <property type="entry name" value="POZ domain"/>
    <property type="match status" value="1"/>
</dbReference>
<sequence length="604" mass="67751">AAAPVVGYVKEFTRHSSDVLLNLNELRHRSILTDTTLIVGSVQLRAHCAVLVACSGFFYSLYSHRMLLQGRGCGSEEHLSTVSLPDTLDPSSISLLLDFMYTSRLPLTPSVVPGVLSAATYLQMDHVADTCREFMQLHWLHQGNAFEPHRGSDKPGLWWFWGFFSREKMSVRLPPLELDSAVHPAPVDPKRVDPPYTQRLLAGAIATRFVFPSAQVTALPLFPLQAPRGCRGLSQARGFPNCGSGSKRPKEGPEMCSPSPESPARSNCQPNSPSESNTCNKNLVINQTLFPQTNTKASLDPKACNWKKYKYIVLNPLCAATSVKEEDAEEPPGRTSPTAEGKRSDPPTEEWSGEVPGQIIRLQHVSNSDLPLPDRGRPPATRVLAEPLPSGHLPLWTTQHFLPPPRAEEVKRSTRSFSVLFISHILYFFFPQRPNIKLQSSMRNITFPTATLKVLQEPNLSVQVRLHAGDKPYRCNVCGAQFNRPANLKTHSRIHSGEKPYRCDTCGARFVQVAHLRAHILIHTGEKPYPCHTCGTRFRHLQTLKSHLRIHTGEKPYNCEKCDLHFRHKSQLRLHLRQKHGAVTNTKIRYKVLTEPFQPVLQAY</sequence>
<dbReference type="InterPro" id="IPR013087">
    <property type="entry name" value="Znf_C2H2_type"/>
</dbReference>
<dbReference type="Pfam" id="PF00096">
    <property type="entry name" value="zf-C2H2"/>
    <property type="match status" value="4"/>
</dbReference>
<reference evidence="11" key="2">
    <citation type="submission" date="2025-08" db="UniProtKB">
        <authorList>
            <consortium name="Ensembl"/>
        </authorList>
    </citation>
    <scope>IDENTIFICATION</scope>
</reference>
<name>H3CA39_TETNG</name>
<protein>
    <submittedName>
        <fullName evidence="11">BCL6B transcription repressor</fullName>
    </submittedName>
</protein>
<dbReference type="PANTHER" id="PTHR46105:SF25">
    <property type="entry name" value="ZGC:110075 PROTEIN"/>
    <property type="match status" value="1"/>
</dbReference>
<evidence type="ECO:0000256" key="8">
    <source>
        <dbReference type="SAM" id="MobiDB-lite"/>
    </source>
</evidence>
<evidence type="ECO:0000256" key="7">
    <source>
        <dbReference type="PROSITE-ProRule" id="PRU00042"/>
    </source>
</evidence>
<dbReference type="InterPro" id="IPR000210">
    <property type="entry name" value="BTB/POZ_dom"/>
</dbReference>
<feature type="compositionally biased region" description="Polar residues" evidence="8">
    <location>
        <begin position="264"/>
        <end position="279"/>
    </location>
</feature>
<organism evidence="11 12">
    <name type="scientific">Tetraodon nigroviridis</name>
    <name type="common">Spotted green pufferfish</name>
    <name type="synonym">Chelonodon nigroviridis</name>
    <dbReference type="NCBI Taxonomy" id="99883"/>
    <lineage>
        <taxon>Eukaryota</taxon>
        <taxon>Metazoa</taxon>
        <taxon>Chordata</taxon>
        <taxon>Craniata</taxon>
        <taxon>Vertebrata</taxon>
        <taxon>Euteleostomi</taxon>
        <taxon>Actinopterygii</taxon>
        <taxon>Neopterygii</taxon>
        <taxon>Teleostei</taxon>
        <taxon>Neoteleostei</taxon>
        <taxon>Acanthomorphata</taxon>
        <taxon>Eupercaria</taxon>
        <taxon>Tetraodontiformes</taxon>
        <taxon>Tetradontoidea</taxon>
        <taxon>Tetraodontidae</taxon>
        <taxon>Tetraodon</taxon>
    </lineage>
</organism>
<dbReference type="HOGENOM" id="CLU_024196_2_0_1"/>
<dbReference type="Gene3D" id="3.30.160.60">
    <property type="entry name" value="Classic Zinc Finger"/>
    <property type="match status" value="4"/>
</dbReference>
<dbReference type="SUPFAM" id="SSF57667">
    <property type="entry name" value="beta-beta-alpha zinc fingers"/>
    <property type="match status" value="2"/>
</dbReference>
<evidence type="ECO:0000313" key="11">
    <source>
        <dbReference type="Ensembl" id="ENSTNIP00000005111.1"/>
    </source>
</evidence>
<dbReference type="FunFam" id="3.30.160.60:FF:000536">
    <property type="entry name" value="hypermethylated in cancer 2 protein-like"/>
    <property type="match status" value="1"/>
</dbReference>
<dbReference type="GO" id="GO:0000981">
    <property type="term" value="F:DNA-binding transcription factor activity, RNA polymerase II-specific"/>
    <property type="evidence" value="ECO:0007669"/>
    <property type="project" value="TreeGrafter"/>
</dbReference>
<dbReference type="PANTHER" id="PTHR46105">
    <property type="entry name" value="AGAP004733-PA"/>
    <property type="match status" value="1"/>
</dbReference>
<keyword evidence="3" id="KW-0677">Repeat</keyword>
<dbReference type="Gene3D" id="3.30.710.10">
    <property type="entry name" value="Potassium Channel Kv1.1, Chain A"/>
    <property type="match status" value="1"/>
</dbReference>
<dbReference type="PROSITE" id="PS00028">
    <property type="entry name" value="ZINC_FINGER_C2H2_1"/>
    <property type="match status" value="4"/>
</dbReference>
<evidence type="ECO:0000259" key="10">
    <source>
        <dbReference type="PROSITE" id="PS50157"/>
    </source>
</evidence>
<feature type="region of interest" description="Disordered" evidence="8">
    <location>
        <begin position="241"/>
        <end position="279"/>
    </location>
</feature>
<dbReference type="PROSITE" id="PS50157">
    <property type="entry name" value="ZINC_FINGER_C2H2_2"/>
    <property type="match status" value="4"/>
</dbReference>
<evidence type="ECO:0000256" key="6">
    <source>
        <dbReference type="ARBA" id="ARBA00023242"/>
    </source>
</evidence>
<keyword evidence="6" id="KW-0539">Nucleus</keyword>
<dbReference type="InterPro" id="IPR050457">
    <property type="entry name" value="ZnFinger_BTB_dom_contain"/>
</dbReference>
<evidence type="ECO:0000256" key="3">
    <source>
        <dbReference type="ARBA" id="ARBA00022737"/>
    </source>
</evidence>
<dbReference type="InterPro" id="IPR011333">
    <property type="entry name" value="SKP1/BTB/POZ_sf"/>
</dbReference>
<keyword evidence="2" id="KW-0479">Metal-binding</keyword>
<proteinExistence type="predicted"/>
<dbReference type="InParanoid" id="H3CA39"/>
<evidence type="ECO:0000259" key="9">
    <source>
        <dbReference type="PROSITE" id="PS50097"/>
    </source>
</evidence>
<feature type="domain" description="C2H2-type" evidence="10">
    <location>
        <begin position="473"/>
        <end position="500"/>
    </location>
</feature>
<dbReference type="PROSITE" id="PS50097">
    <property type="entry name" value="BTB"/>
    <property type="match status" value="1"/>
</dbReference>
<reference evidence="11" key="3">
    <citation type="submission" date="2025-09" db="UniProtKB">
        <authorList>
            <consortium name="Ensembl"/>
        </authorList>
    </citation>
    <scope>IDENTIFICATION</scope>
</reference>
<comment type="subcellular location">
    <subcellularLocation>
        <location evidence="1">Nucleus</location>
    </subcellularLocation>
</comment>
<dbReference type="GO" id="GO:0008270">
    <property type="term" value="F:zinc ion binding"/>
    <property type="evidence" value="ECO:0007669"/>
    <property type="project" value="UniProtKB-KW"/>
</dbReference>
<keyword evidence="12" id="KW-1185">Reference proteome</keyword>
<dbReference type="STRING" id="99883.ENSTNIP00000005111"/>
<feature type="domain" description="C2H2-type" evidence="10">
    <location>
        <begin position="529"/>
        <end position="556"/>
    </location>
</feature>
<dbReference type="InterPro" id="IPR036236">
    <property type="entry name" value="Znf_C2H2_sf"/>
</dbReference>
<dbReference type="FunFam" id="3.30.160.60:FF:000105">
    <property type="entry name" value="B-cell CLL/lymphoma 6, member B"/>
    <property type="match status" value="2"/>
</dbReference>
<dbReference type="Pfam" id="PF00651">
    <property type="entry name" value="BTB"/>
    <property type="match status" value="1"/>
</dbReference>
<dbReference type="OMA" id="KCENRYL"/>
<dbReference type="SMART" id="SM00225">
    <property type="entry name" value="BTB"/>
    <property type="match status" value="1"/>
</dbReference>
<accession>H3CA39</accession>
<evidence type="ECO:0000313" key="12">
    <source>
        <dbReference type="Proteomes" id="UP000007303"/>
    </source>
</evidence>
<keyword evidence="5" id="KW-0862">Zinc</keyword>
<dbReference type="FunCoup" id="H3CA39">
    <property type="interactions" value="39"/>
</dbReference>
<keyword evidence="4 7" id="KW-0863">Zinc-finger</keyword>
<feature type="domain" description="C2H2-type" evidence="10">
    <location>
        <begin position="501"/>
        <end position="528"/>
    </location>
</feature>
<evidence type="ECO:0000256" key="1">
    <source>
        <dbReference type="ARBA" id="ARBA00004123"/>
    </source>
</evidence>
<dbReference type="Ensembl" id="ENSTNIT00000005257.1">
    <property type="protein sequence ID" value="ENSTNIP00000005111.1"/>
    <property type="gene ID" value="ENSTNIG00000002560.1"/>
</dbReference>
<dbReference type="GO" id="GO:0000978">
    <property type="term" value="F:RNA polymerase II cis-regulatory region sequence-specific DNA binding"/>
    <property type="evidence" value="ECO:0007669"/>
    <property type="project" value="TreeGrafter"/>
</dbReference>
<evidence type="ECO:0000256" key="4">
    <source>
        <dbReference type="ARBA" id="ARBA00022771"/>
    </source>
</evidence>
<dbReference type="AlphaFoldDB" id="H3CA39"/>
<dbReference type="SMART" id="SM00355">
    <property type="entry name" value="ZnF_C2H2"/>
    <property type="match status" value="4"/>
</dbReference>
<dbReference type="Proteomes" id="UP000007303">
    <property type="component" value="Unassembled WGS sequence"/>
</dbReference>